<dbReference type="PROSITE" id="PS00463">
    <property type="entry name" value="ZN2_CY6_FUNGAL_1"/>
    <property type="match status" value="1"/>
</dbReference>
<keyword evidence="4" id="KW-0804">Transcription</keyword>
<dbReference type="PROSITE" id="PS50048">
    <property type="entry name" value="ZN2_CY6_FUNGAL_2"/>
    <property type="match status" value="1"/>
</dbReference>
<feature type="region of interest" description="Disordered" evidence="7">
    <location>
        <begin position="645"/>
        <end position="809"/>
    </location>
</feature>
<evidence type="ECO:0000259" key="8">
    <source>
        <dbReference type="PROSITE" id="PS50048"/>
    </source>
</evidence>
<reference evidence="9 10" key="1">
    <citation type="submission" date="2016-02" db="EMBL/GenBank/DDBJ databases">
        <title>Complete genome sequence and transcriptome regulation of the pentose utilising yeast Sugiyamaella lignohabitans.</title>
        <authorList>
            <person name="Bellasio M."/>
            <person name="Peymann A."/>
            <person name="Valli M."/>
            <person name="Sipitzky M."/>
            <person name="Graf A."/>
            <person name="Sauer M."/>
            <person name="Marx H."/>
            <person name="Mattanovich D."/>
        </authorList>
    </citation>
    <scope>NUCLEOTIDE SEQUENCE [LARGE SCALE GENOMIC DNA]</scope>
    <source>
        <strain evidence="9 10">CBS 10342</strain>
    </source>
</reference>
<dbReference type="KEGG" id="slb:AWJ20_4212"/>
<feature type="compositionally biased region" description="Pro residues" evidence="7">
    <location>
        <begin position="675"/>
        <end position="695"/>
    </location>
</feature>
<dbReference type="CDD" id="cd00067">
    <property type="entry name" value="GAL4"/>
    <property type="match status" value="1"/>
</dbReference>
<accession>A0A167C9P2</accession>
<feature type="compositionally biased region" description="Polar residues" evidence="7">
    <location>
        <begin position="659"/>
        <end position="673"/>
    </location>
</feature>
<feature type="compositionally biased region" description="Low complexity" evidence="7">
    <location>
        <begin position="786"/>
        <end position="802"/>
    </location>
</feature>
<dbReference type="InterPro" id="IPR001138">
    <property type="entry name" value="Zn2Cys6_DnaBD"/>
</dbReference>
<evidence type="ECO:0000256" key="3">
    <source>
        <dbReference type="ARBA" id="ARBA00023125"/>
    </source>
</evidence>
<evidence type="ECO:0000256" key="1">
    <source>
        <dbReference type="ARBA" id="ARBA00004123"/>
    </source>
</evidence>
<feature type="compositionally biased region" description="Low complexity" evidence="7">
    <location>
        <begin position="162"/>
        <end position="176"/>
    </location>
</feature>
<evidence type="ECO:0000256" key="4">
    <source>
        <dbReference type="ARBA" id="ARBA00023163"/>
    </source>
</evidence>
<comment type="subcellular location">
    <subcellularLocation>
        <location evidence="1">Nucleus</location>
    </subcellularLocation>
</comment>
<dbReference type="Pfam" id="PF00172">
    <property type="entry name" value="Zn_clus"/>
    <property type="match status" value="1"/>
</dbReference>
<dbReference type="EMBL" id="CP014500">
    <property type="protein sequence ID" value="ANB11403.1"/>
    <property type="molecule type" value="Genomic_DNA"/>
</dbReference>
<name>A0A167C9P2_9ASCO</name>
<keyword evidence="5" id="KW-0539">Nucleus</keyword>
<proteinExistence type="predicted"/>
<feature type="coiled-coil region" evidence="6">
    <location>
        <begin position="106"/>
        <end position="133"/>
    </location>
</feature>
<feature type="region of interest" description="Disordered" evidence="7">
    <location>
        <begin position="153"/>
        <end position="176"/>
    </location>
</feature>
<dbReference type="PANTHER" id="PTHR31845">
    <property type="entry name" value="FINGER DOMAIN PROTEIN, PUTATIVE-RELATED"/>
    <property type="match status" value="1"/>
</dbReference>
<evidence type="ECO:0000313" key="9">
    <source>
        <dbReference type="EMBL" id="ANB11403.1"/>
    </source>
</evidence>
<gene>
    <name evidence="9" type="primary">LEU3</name>
    <name evidence="9" type="ORF">AWJ20_4212</name>
</gene>
<dbReference type="GO" id="GO:0000981">
    <property type="term" value="F:DNA-binding transcription factor activity, RNA polymerase II-specific"/>
    <property type="evidence" value="ECO:0007669"/>
    <property type="project" value="InterPro"/>
</dbReference>
<dbReference type="GO" id="GO:0008270">
    <property type="term" value="F:zinc ion binding"/>
    <property type="evidence" value="ECO:0007669"/>
    <property type="project" value="InterPro"/>
</dbReference>
<dbReference type="SUPFAM" id="SSF57701">
    <property type="entry name" value="Zn2/Cys6 DNA-binding domain"/>
    <property type="match status" value="1"/>
</dbReference>
<evidence type="ECO:0000256" key="6">
    <source>
        <dbReference type="SAM" id="Coils"/>
    </source>
</evidence>
<dbReference type="RefSeq" id="XP_018733880.1">
    <property type="nucleotide sequence ID" value="XM_018881275.1"/>
</dbReference>
<feature type="compositionally biased region" description="Low complexity" evidence="7">
    <location>
        <begin position="738"/>
        <end position="749"/>
    </location>
</feature>
<evidence type="ECO:0000256" key="5">
    <source>
        <dbReference type="ARBA" id="ARBA00023242"/>
    </source>
</evidence>
<dbReference type="OrthoDB" id="8062037at2759"/>
<dbReference type="SMART" id="SM00066">
    <property type="entry name" value="GAL4"/>
    <property type="match status" value="1"/>
</dbReference>
<keyword evidence="2" id="KW-0805">Transcription regulation</keyword>
<protein>
    <submittedName>
        <fullName evidence="9">Putative transcription factor SEF1</fullName>
    </submittedName>
</protein>
<organism evidence="9 10">
    <name type="scientific">Sugiyamaella lignohabitans</name>
    <dbReference type="NCBI Taxonomy" id="796027"/>
    <lineage>
        <taxon>Eukaryota</taxon>
        <taxon>Fungi</taxon>
        <taxon>Dikarya</taxon>
        <taxon>Ascomycota</taxon>
        <taxon>Saccharomycotina</taxon>
        <taxon>Dipodascomycetes</taxon>
        <taxon>Dipodascales</taxon>
        <taxon>Trichomonascaceae</taxon>
        <taxon>Sugiyamaella</taxon>
    </lineage>
</organism>
<dbReference type="Gene3D" id="4.10.240.10">
    <property type="entry name" value="Zn(2)-C6 fungal-type DNA-binding domain"/>
    <property type="match status" value="1"/>
</dbReference>
<dbReference type="GeneID" id="30036320"/>
<feature type="region of interest" description="Disordered" evidence="7">
    <location>
        <begin position="54"/>
        <end position="77"/>
    </location>
</feature>
<evidence type="ECO:0000313" key="10">
    <source>
        <dbReference type="Proteomes" id="UP000189580"/>
    </source>
</evidence>
<evidence type="ECO:0000256" key="7">
    <source>
        <dbReference type="SAM" id="MobiDB-lite"/>
    </source>
</evidence>
<feature type="domain" description="Zn(2)-C6 fungal-type" evidence="8">
    <location>
        <begin position="16"/>
        <end position="49"/>
    </location>
</feature>
<dbReference type="Proteomes" id="UP000189580">
    <property type="component" value="Chromosome c"/>
</dbReference>
<evidence type="ECO:0000256" key="2">
    <source>
        <dbReference type="ARBA" id="ARBA00023015"/>
    </source>
</evidence>
<dbReference type="GO" id="GO:0005634">
    <property type="term" value="C:nucleus"/>
    <property type="evidence" value="ECO:0007669"/>
    <property type="project" value="UniProtKB-SubCell"/>
</dbReference>
<dbReference type="PANTHER" id="PTHR31845:SF17">
    <property type="entry name" value="ZN(II)2CYS6 TRANSCRIPTION FACTOR (EUROFUNG)"/>
    <property type="match status" value="1"/>
</dbReference>
<keyword evidence="6" id="KW-0175">Coiled coil</keyword>
<dbReference type="GO" id="GO:0000976">
    <property type="term" value="F:transcription cis-regulatory region binding"/>
    <property type="evidence" value="ECO:0007669"/>
    <property type="project" value="TreeGrafter"/>
</dbReference>
<dbReference type="InterPro" id="IPR051089">
    <property type="entry name" value="prtT"/>
</dbReference>
<keyword evidence="10" id="KW-1185">Reference proteome</keyword>
<sequence length="869" mass="97164">MPSEPEFSQKWRKQQACDRCRRFKVRCQYETPEDVSCIRCTKAGAECAITAGAHGPGAGGAAGSTRKRKKAATESTALTTTTLSPAGSNSISCDECFAQKRPIISHEERLDRINLLKRRVELANEEISMLKSLDFQGDKGVLMHTQLKFRQQQTKKAEEPLSASSTTSSPVSSYTNPPSNYIDEQYLYAADTSIGTRVSWLPPVRVTCFNCVEFAIKYGFYTESELQNFFESYVTNLALYLPFPLSDRLPYNEMRKVSPVLTVTAATCMAVCSTTDRAKERIAFLERVVGEAVFIERHLSLELQMVLIMITVFVSPKIDRQAPFQLLISLAVSLSLDLGSDEDIDTLNDVNSDPEAVKIAFKRTRAYISLCTCIAGMALNSARQRLLQVMSHCERCCDAVLSRAPSYDKPIVYLLKMMLYYNTSIDKLRDPYEPFSSLLSHYETTREKLEALYTEGDAAALDWIEDRFRIPIYSSYLILLQSLNECMLSRLAMLDTSEPQFRELWYKFAEEIKRLAKLIIDGFLELSKYGSSFPNFMYFRPLHALTSLIRLRLVSWSMRLEIDIDVETPFKQAKAAWIEMKKTSYVGEQLYEFLTKVETWMNIKLGHASQQEAETTLQVGRAKMPPSAVSRGTIDTLHRIIREVITDPTTAQKKKRQESITSGSVSNSGTTASPTPAPLPQVQLPPPPQPEPQPQPMTQRTQPPSLPLAAPFPPLARFTMARPRAGPGQLTPPIIPHPASQAQSQQTQTQPPPAQPARNQIPSTLPPPQQQIKHDVPSQAAPPPAHSMSSSSSSPATTDDSSNMNPTPFNNYYMDQYDMKDPIAGANQPALDGSMLPMMYVDGTSFINQPNDIEDLLKELFNEVNSGSL</sequence>
<keyword evidence="3" id="KW-0238">DNA-binding</keyword>
<dbReference type="AlphaFoldDB" id="A0A167C9P2"/>
<feature type="compositionally biased region" description="Pro residues" evidence="7">
    <location>
        <begin position="704"/>
        <end position="714"/>
    </location>
</feature>
<dbReference type="InterPro" id="IPR036864">
    <property type="entry name" value="Zn2-C6_fun-type_DNA-bd_sf"/>
</dbReference>